<keyword evidence="5" id="KW-0501">Molybdenum cofactor biosynthesis</keyword>
<name>A0A8X8GG28_ACIGI</name>
<evidence type="ECO:0000256" key="4">
    <source>
        <dbReference type="ARBA" id="ARBA00013858"/>
    </source>
</evidence>
<dbReference type="EMBL" id="JAHWXT010000001">
    <property type="protein sequence ID" value="MCF0263580.1"/>
    <property type="molecule type" value="Genomic_DNA"/>
</dbReference>
<evidence type="ECO:0000256" key="6">
    <source>
        <dbReference type="ARBA" id="ARBA00026066"/>
    </source>
</evidence>
<evidence type="ECO:0000313" key="14">
    <source>
        <dbReference type="Proteomes" id="UP000887320"/>
    </source>
</evidence>
<evidence type="ECO:0000256" key="1">
    <source>
        <dbReference type="ARBA" id="ARBA00005046"/>
    </source>
</evidence>
<protein>
    <recommendedName>
        <fullName evidence="4">Molybdopterin synthase catalytic subunit</fullName>
        <ecNumber evidence="3">2.8.1.12</ecNumber>
    </recommendedName>
    <alternativeName>
        <fullName evidence="9">MPT synthase subunit 2</fullName>
    </alternativeName>
    <alternativeName>
        <fullName evidence="7">Molybdenum cofactor biosynthesis protein E</fullName>
    </alternativeName>
    <alternativeName>
        <fullName evidence="8">Molybdopterin-converting factor large subunit</fullName>
    </alternativeName>
    <alternativeName>
        <fullName evidence="10">Molybdopterin-converting factor subunit 2</fullName>
    </alternativeName>
</protein>
<dbReference type="Proteomes" id="UP000887320">
    <property type="component" value="Unassembled WGS sequence"/>
</dbReference>
<evidence type="ECO:0000256" key="3">
    <source>
        <dbReference type="ARBA" id="ARBA00011950"/>
    </source>
</evidence>
<dbReference type="InterPro" id="IPR036563">
    <property type="entry name" value="MoaE_sf"/>
</dbReference>
<feature type="compositionally biased region" description="Basic residues" evidence="12">
    <location>
        <begin position="186"/>
        <end position="218"/>
    </location>
</feature>
<sequence length="251" mass="28931">MNTFEQTLKQFNRIQDTALTQDSFDPIQDFPECGGIGIFIGTVRNHHEGKAVKALKYTAYAPVSEKMIRQIEQEIQQKFAVAYVRVIHRIGALNIGEKAIIAIAYAAHRREAFAACEEAVERVKHEVPVWKEEFYLDGSSQYVAGCCIRKDDVEQDHSVQKDSFHHHDCEYKHGASDDHLSQHNQPQHHHSQAQQSAHRHSEHNHSFAHHSKSTHLGHTHSEYSSQQKDHEAEQQVLLSKQCEQTIYQWHM</sequence>
<feature type="region of interest" description="Disordered" evidence="12">
    <location>
        <begin position="170"/>
        <end position="234"/>
    </location>
</feature>
<dbReference type="Pfam" id="PF02391">
    <property type="entry name" value="MoaE"/>
    <property type="match status" value="1"/>
</dbReference>
<comment type="caution">
    <text evidence="13">The sequence shown here is derived from an EMBL/GenBank/DDBJ whole genome shotgun (WGS) entry which is preliminary data.</text>
</comment>
<evidence type="ECO:0000256" key="7">
    <source>
        <dbReference type="ARBA" id="ARBA00029745"/>
    </source>
</evidence>
<dbReference type="Gene3D" id="3.90.1170.40">
    <property type="entry name" value="Molybdopterin biosynthesis MoaE subunit"/>
    <property type="match status" value="1"/>
</dbReference>
<comment type="subunit">
    <text evidence="6">Heterotetramer of 2 MoaD subunits and 2 MoaE subunits. Also stable as homodimer. The enzyme changes between these two forms during catalysis.</text>
</comment>
<feature type="compositionally biased region" description="Basic and acidic residues" evidence="12">
    <location>
        <begin position="170"/>
        <end position="181"/>
    </location>
</feature>
<gene>
    <name evidence="13" type="ORF">KW868_03750</name>
</gene>
<accession>A0A8X8GG28</accession>
<evidence type="ECO:0000256" key="9">
    <source>
        <dbReference type="ARBA" id="ARBA00030781"/>
    </source>
</evidence>
<dbReference type="EC" id="2.8.1.12" evidence="3"/>
<reference evidence="13" key="1">
    <citation type="submission" date="2021-07" db="EMBL/GenBank/DDBJ databases">
        <authorList>
            <person name="Fernandez M."/>
            <person name="Pereira P."/>
            <person name="Torres Tejerizo G.A."/>
            <person name="Gonzalez P."/>
            <person name="Agostini E."/>
        </authorList>
    </citation>
    <scope>NUCLEOTIDE SEQUENCE</scope>
    <source>
        <strain evidence="13">SFC 500-1A</strain>
    </source>
</reference>
<comment type="pathway">
    <text evidence="1">Cofactor biosynthesis; molybdopterin biosynthesis.</text>
</comment>
<dbReference type="RefSeq" id="WP_411909851.1">
    <property type="nucleotide sequence ID" value="NZ_JAHWXT010000001.1"/>
</dbReference>
<evidence type="ECO:0000256" key="11">
    <source>
        <dbReference type="ARBA" id="ARBA00049878"/>
    </source>
</evidence>
<dbReference type="AlphaFoldDB" id="A0A8X8GG28"/>
<proteinExistence type="inferred from homology"/>
<evidence type="ECO:0000256" key="5">
    <source>
        <dbReference type="ARBA" id="ARBA00023150"/>
    </source>
</evidence>
<comment type="similarity">
    <text evidence="2">Belongs to the MoaE family.</text>
</comment>
<evidence type="ECO:0000313" key="13">
    <source>
        <dbReference type="EMBL" id="MCF0263580.1"/>
    </source>
</evidence>
<comment type="catalytic activity">
    <reaction evidence="11">
        <text>2 [molybdopterin-synthase sulfur-carrier protein]-C-terminal-Gly-aminoethanethioate + cyclic pyranopterin phosphate + H2O = molybdopterin + 2 [molybdopterin-synthase sulfur-carrier protein]-C-terminal Gly-Gly + 2 H(+)</text>
        <dbReference type="Rhea" id="RHEA:26333"/>
        <dbReference type="Rhea" id="RHEA-COMP:12202"/>
        <dbReference type="Rhea" id="RHEA-COMP:19907"/>
        <dbReference type="ChEBI" id="CHEBI:15377"/>
        <dbReference type="ChEBI" id="CHEBI:15378"/>
        <dbReference type="ChEBI" id="CHEBI:58698"/>
        <dbReference type="ChEBI" id="CHEBI:59648"/>
        <dbReference type="ChEBI" id="CHEBI:90778"/>
        <dbReference type="ChEBI" id="CHEBI:232372"/>
        <dbReference type="EC" id="2.8.1.12"/>
    </reaction>
</comment>
<evidence type="ECO:0000256" key="8">
    <source>
        <dbReference type="ARBA" id="ARBA00030407"/>
    </source>
</evidence>
<dbReference type="PANTHER" id="PTHR23404">
    <property type="entry name" value="MOLYBDOPTERIN SYNTHASE RELATED"/>
    <property type="match status" value="1"/>
</dbReference>
<evidence type="ECO:0000256" key="2">
    <source>
        <dbReference type="ARBA" id="ARBA00005426"/>
    </source>
</evidence>
<dbReference type="CDD" id="cd00756">
    <property type="entry name" value="MoaE"/>
    <property type="match status" value="1"/>
</dbReference>
<organism evidence="13 14">
    <name type="scientific">Acinetobacter guillouiae</name>
    <name type="common">Acinetobacter genomosp. 11</name>
    <dbReference type="NCBI Taxonomy" id="106649"/>
    <lineage>
        <taxon>Bacteria</taxon>
        <taxon>Pseudomonadati</taxon>
        <taxon>Pseudomonadota</taxon>
        <taxon>Gammaproteobacteria</taxon>
        <taxon>Moraxellales</taxon>
        <taxon>Moraxellaceae</taxon>
        <taxon>Acinetobacter</taxon>
    </lineage>
</organism>
<evidence type="ECO:0000256" key="12">
    <source>
        <dbReference type="SAM" id="MobiDB-lite"/>
    </source>
</evidence>
<dbReference type="InterPro" id="IPR003448">
    <property type="entry name" value="Mopterin_biosynth_MoaE"/>
</dbReference>
<dbReference type="GO" id="GO:0006777">
    <property type="term" value="P:Mo-molybdopterin cofactor biosynthetic process"/>
    <property type="evidence" value="ECO:0007669"/>
    <property type="project" value="UniProtKB-KW"/>
</dbReference>
<evidence type="ECO:0000256" key="10">
    <source>
        <dbReference type="ARBA" id="ARBA00032474"/>
    </source>
</evidence>
<dbReference type="SUPFAM" id="SSF54690">
    <property type="entry name" value="Molybdopterin synthase subunit MoaE"/>
    <property type="match status" value="1"/>
</dbReference>
<dbReference type="GO" id="GO:0030366">
    <property type="term" value="F:molybdopterin synthase activity"/>
    <property type="evidence" value="ECO:0007669"/>
    <property type="project" value="UniProtKB-EC"/>
</dbReference>